<sequence length="865" mass="91394">MKTFQLDREFDISASKLFDVAIQPGNFFCEYQAILGNSDVRVSEWTPSNEAGKEDTLTRVAEYTVSLKLPAAVKSALGNVGAMRIIETMRCTAAAADGSRKITTLLQLTSPETAMINFKQESTWSLDAAAGGSVVGIAAELEVLAGAPWGLKGSLEGLMVSENKQAMHKWFQLAAERASERTSPIPRPPPVRVPKTVLPSAAAGTAAVATPSPLVGRTRGAALLEAAQATPQKKRVTGEAVPRPLEGGGAAAEARRGRPAAPHPFSQGCNAMHCATALHGLAVFVLGPLLMKENAVDFLPFVKLVLLSFAGFTLAAFLLVEFSRRVDASTLGALPPHDSTAEVGHAELTPQQHQALARRRTSFTATTASELLASTPRSEGRGLLSPRRAEAFEDDAAISEPEEPQPPIATELLGLISSEVQLLGLQLKGHAAESGLIRLQAIVSDLIANNTAANNPRTPTPQSAESRGLEGAADAPGSDAAADQAPTAPSGEVDSRGRASSGGEQRTGPRKADEEGGCSLQPAPERPSSTAESPSARTSSPALEETSSGKVGSQERDGYSDSTELNVTKSEDMKSMSPGPGQSPAIHRGQSAEVAETYANSAAVAELKRSELERRHSGASTFATPEACRNVNAESAPTSAILPSQMRLRKRSLDIGAVFGSSYGPECSSLSEGDLGVAVPSALHLSAAEAMDSHVFVRVKLTVGAAESRPDACDEFWGPTGFSEEPSVSVKLVVSEVTPQKVNAATAFFEGSWSAAGHFGLPDTEKVVQSFSAMNSKLVHGYLSITQRFICFDTVLFAGGPNKVVMPIETIRRLKRTKFAQIFNNAIELEMPTQTVYFSGLLRRQDCVDCIRTQSQLLGHELVVK</sequence>
<reference evidence="4 5" key="1">
    <citation type="journal article" date="2015" name="Genome Biol. Evol.">
        <title>Comparative Genomics of a Bacterivorous Green Alga Reveals Evolutionary Causalities and Consequences of Phago-Mixotrophic Mode of Nutrition.</title>
        <authorList>
            <person name="Burns J.A."/>
            <person name="Paasch A."/>
            <person name="Narechania A."/>
            <person name="Kim E."/>
        </authorList>
    </citation>
    <scope>NUCLEOTIDE SEQUENCE [LARGE SCALE GENOMIC DNA]</scope>
    <source>
        <strain evidence="4 5">PLY_AMNH</strain>
    </source>
</reference>
<dbReference type="AlphaFoldDB" id="A0AAE0BQN6"/>
<evidence type="ECO:0000313" key="4">
    <source>
        <dbReference type="EMBL" id="KAK3240109.1"/>
    </source>
</evidence>
<evidence type="ECO:0000256" key="2">
    <source>
        <dbReference type="SAM" id="Phobius"/>
    </source>
</evidence>
<dbReference type="Pfam" id="PF02893">
    <property type="entry name" value="GRAM"/>
    <property type="match status" value="1"/>
</dbReference>
<protein>
    <submittedName>
        <fullName evidence="4">GRAM domain-containing protein</fullName>
    </submittedName>
</protein>
<keyword evidence="2" id="KW-0812">Transmembrane</keyword>
<accession>A0AAE0BQN6</accession>
<evidence type="ECO:0000259" key="3">
    <source>
        <dbReference type="SMART" id="SM00568"/>
    </source>
</evidence>
<dbReference type="InterPro" id="IPR011993">
    <property type="entry name" value="PH-like_dom_sf"/>
</dbReference>
<feature type="compositionally biased region" description="Polar residues" evidence="1">
    <location>
        <begin position="527"/>
        <end position="551"/>
    </location>
</feature>
<dbReference type="InterPro" id="IPR004182">
    <property type="entry name" value="GRAM"/>
</dbReference>
<feature type="region of interest" description="Disordered" evidence="1">
    <location>
        <begin position="227"/>
        <end position="261"/>
    </location>
</feature>
<comment type="caution">
    <text evidence="4">The sequence shown here is derived from an EMBL/GenBank/DDBJ whole genome shotgun (WGS) entry which is preliminary data.</text>
</comment>
<feature type="compositionally biased region" description="Low complexity" evidence="1">
    <location>
        <begin position="471"/>
        <end position="486"/>
    </location>
</feature>
<evidence type="ECO:0000313" key="5">
    <source>
        <dbReference type="Proteomes" id="UP001190700"/>
    </source>
</evidence>
<keyword evidence="2" id="KW-1133">Transmembrane helix</keyword>
<feature type="domain" description="GRAM" evidence="3">
    <location>
        <begin position="754"/>
        <end position="818"/>
    </location>
</feature>
<dbReference type="Proteomes" id="UP001190700">
    <property type="component" value="Unassembled WGS sequence"/>
</dbReference>
<feature type="transmembrane region" description="Helical" evidence="2">
    <location>
        <begin position="298"/>
        <end position="320"/>
    </location>
</feature>
<feature type="compositionally biased region" description="Low complexity" evidence="1">
    <location>
        <begin position="451"/>
        <end position="461"/>
    </location>
</feature>
<gene>
    <name evidence="4" type="ORF">CYMTET_50025</name>
</gene>
<name>A0AAE0BQN6_9CHLO</name>
<dbReference type="Gene3D" id="2.30.29.30">
    <property type="entry name" value="Pleckstrin-homology domain (PH domain)/Phosphotyrosine-binding domain (PTB)"/>
    <property type="match status" value="1"/>
</dbReference>
<dbReference type="EMBL" id="LGRX02033739">
    <property type="protein sequence ID" value="KAK3240109.1"/>
    <property type="molecule type" value="Genomic_DNA"/>
</dbReference>
<keyword evidence="5" id="KW-1185">Reference proteome</keyword>
<feature type="region of interest" description="Disordered" evidence="1">
    <location>
        <begin position="451"/>
        <end position="592"/>
    </location>
</feature>
<organism evidence="4 5">
    <name type="scientific">Cymbomonas tetramitiformis</name>
    <dbReference type="NCBI Taxonomy" id="36881"/>
    <lineage>
        <taxon>Eukaryota</taxon>
        <taxon>Viridiplantae</taxon>
        <taxon>Chlorophyta</taxon>
        <taxon>Pyramimonadophyceae</taxon>
        <taxon>Pyramimonadales</taxon>
        <taxon>Pyramimonadaceae</taxon>
        <taxon>Cymbomonas</taxon>
    </lineage>
</organism>
<feature type="transmembrane region" description="Helical" evidence="2">
    <location>
        <begin position="270"/>
        <end position="291"/>
    </location>
</feature>
<dbReference type="SMART" id="SM00568">
    <property type="entry name" value="GRAM"/>
    <property type="match status" value="1"/>
</dbReference>
<evidence type="ECO:0000256" key="1">
    <source>
        <dbReference type="SAM" id="MobiDB-lite"/>
    </source>
</evidence>
<proteinExistence type="predicted"/>
<keyword evidence="2" id="KW-0472">Membrane</keyword>